<feature type="compositionally biased region" description="Polar residues" evidence="1">
    <location>
        <begin position="1143"/>
        <end position="1153"/>
    </location>
</feature>
<feature type="region of interest" description="Disordered" evidence="1">
    <location>
        <begin position="365"/>
        <end position="386"/>
    </location>
</feature>
<feature type="compositionally biased region" description="Low complexity" evidence="1">
    <location>
        <begin position="705"/>
        <end position="714"/>
    </location>
</feature>
<feature type="region of interest" description="Disordered" evidence="1">
    <location>
        <begin position="74"/>
        <end position="107"/>
    </location>
</feature>
<feature type="region of interest" description="Disordered" evidence="1">
    <location>
        <begin position="656"/>
        <end position="717"/>
    </location>
</feature>
<proteinExistence type="predicted"/>
<evidence type="ECO:0000313" key="3">
    <source>
        <dbReference type="Proteomes" id="UP000664203"/>
    </source>
</evidence>
<feature type="compositionally biased region" description="Polar residues" evidence="1">
    <location>
        <begin position="217"/>
        <end position="233"/>
    </location>
</feature>
<feature type="compositionally biased region" description="Basic and acidic residues" evidence="1">
    <location>
        <begin position="166"/>
        <end position="179"/>
    </location>
</feature>
<feature type="compositionally biased region" description="Polar residues" evidence="1">
    <location>
        <begin position="513"/>
        <end position="523"/>
    </location>
</feature>
<gene>
    <name evidence="2" type="ORF">ALECFALPRED_010588</name>
</gene>
<feature type="compositionally biased region" description="Polar residues" evidence="1">
    <location>
        <begin position="366"/>
        <end position="382"/>
    </location>
</feature>
<feature type="region of interest" description="Disordered" evidence="1">
    <location>
        <begin position="155"/>
        <end position="179"/>
    </location>
</feature>
<feature type="region of interest" description="Disordered" evidence="1">
    <location>
        <begin position="216"/>
        <end position="255"/>
    </location>
</feature>
<feature type="compositionally biased region" description="Polar residues" evidence="1">
    <location>
        <begin position="155"/>
        <end position="165"/>
    </location>
</feature>
<dbReference type="OrthoDB" id="5366163at2759"/>
<evidence type="ECO:0000256" key="1">
    <source>
        <dbReference type="SAM" id="MobiDB-lite"/>
    </source>
</evidence>
<reference evidence="2" key="1">
    <citation type="submission" date="2021-03" db="EMBL/GenBank/DDBJ databases">
        <authorList>
            <person name="Tagirdzhanova G."/>
        </authorList>
    </citation>
    <scope>NUCLEOTIDE SEQUENCE</scope>
</reference>
<name>A0A8H3F350_9LECA</name>
<keyword evidence="3" id="KW-1185">Reference proteome</keyword>
<dbReference type="Proteomes" id="UP000664203">
    <property type="component" value="Unassembled WGS sequence"/>
</dbReference>
<feature type="region of interest" description="Disordered" evidence="1">
    <location>
        <begin position="473"/>
        <end position="523"/>
    </location>
</feature>
<feature type="compositionally biased region" description="Low complexity" evidence="1">
    <location>
        <begin position="1154"/>
        <end position="1170"/>
    </location>
</feature>
<evidence type="ECO:0000313" key="2">
    <source>
        <dbReference type="EMBL" id="CAF9916305.1"/>
    </source>
</evidence>
<feature type="region of interest" description="Disordered" evidence="1">
    <location>
        <begin position="1121"/>
        <end position="1171"/>
    </location>
</feature>
<dbReference type="AlphaFoldDB" id="A0A8H3F350"/>
<protein>
    <submittedName>
        <fullName evidence="2">Uncharacterized protein</fullName>
    </submittedName>
</protein>
<comment type="caution">
    <text evidence="2">The sequence shown here is derived from an EMBL/GenBank/DDBJ whole genome shotgun (WGS) entry which is preliminary data.</text>
</comment>
<dbReference type="EMBL" id="CAJPDR010000089">
    <property type="protein sequence ID" value="CAF9916305.1"/>
    <property type="molecule type" value="Genomic_DNA"/>
</dbReference>
<organism evidence="2 3">
    <name type="scientific">Alectoria fallacina</name>
    <dbReference type="NCBI Taxonomy" id="1903189"/>
    <lineage>
        <taxon>Eukaryota</taxon>
        <taxon>Fungi</taxon>
        <taxon>Dikarya</taxon>
        <taxon>Ascomycota</taxon>
        <taxon>Pezizomycotina</taxon>
        <taxon>Lecanoromycetes</taxon>
        <taxon>OSLEUM clade</taxon>
        <taxon>Lecanoromycetidae</taxon>
        <taxon>Lecanorales</taxon>
        <taxon>Lecanorineae</taxon>
        <taxon>Parmeliaceae</taxon>
        <taxon>Alectoria</taxon>
    </lineage>
</organism>
<accession>A0A8H3F350</accession>
<sequence>MNDTTPISAREFPCALRRHIRPGVNRKILGSFSEYGCQWTFIDWVENHRLPNPDIEEDELRMCPMIWCPELEGKPNLDEDNRQSREELSTDLDRPQSESPGSDLEPSQAKWIDEKARYWGTDHVCLSELASRPLHEMYDPSAPGYETYDFSFSTELPTSAPTQRGDSPERLDPIHSEPGRRSLLEKLLRTPAIDPRCGNRYTIHVSTDILREVSDSYGKSTESPSVETTISSSPKHKSLDLSRPPPTWPQSNSLNISRTLPLIPNSNNTHMSWTKTSSCNSFSTTDPGVVKRTSPDTLNDVTCGDYDMSWEPQTQHDPSLMTSSLTDIEMTRNNILAGNTSSDDTIRPDEPICYHPVWTHPLPMPNTGSPTPADSPTSNVVSPISPDSGLSSPFSNMFSQISTIDTLVSSPSDDVFLLGGTREGLDQGITKHHEDAVGGWISPNPPKEPDLIHSAFNTSKLRLPIQRPVSERFFSSSSGAQRTKDSLPHRAFSPSHRRFKSEGWGTSFAPIQPRQSSMESSHLASFIDSSGIDEASEPEAPSSMMESILTQADALNQWSPVLLPPVPSSAPPAPDTPMDSSFMHGSTETLTAEMPVPNFHPVNINVGDDALYEMQPPVDGSDQPSSFGLQHFSGRRSGVALYRRRQMDVRALPCLRSDISSPNNENKEAIQSPRRSELTPKRLAPSLVSPQSHSRKGQESGGEVSGSESDAASAHQHRHNLINAPSPPFAMNLLPHCFDHGSLLVTHSLAKQTQVEELQALVGVMNEDWMQRLKLVPEFWRRCNILPARDLFEKGIWTLREYFRGRFAQTFQDVYAFMLLAFATAFFLHHQQDINCLDAFFEDALQWQHALSDEDDKILFLKAMDSWSWLSELQSDPSFNNSRHKSSGSITSQKFFKCSDQKDLLHILKNSVVFKACISFLDGKSMLTQLKTDNNRSNRLVGFEEAGISEKTAQIPASALALFAQSRTHEIKHMINYITLPLQRERGIEALRRIVIDTELGIANGLLQTTREVEVTLNTSGRLRSESPEVFERYHDLVTHQCNKAMLYLGSDRYTLWRNDHYIVDLDEILKISKEQDRRISHGSAVKLWPDFSEVIHWNQPVLCSTAPWSSISKRAKTLEASPNSVMSWTPPGSLKRPEIGAQLTSPTALSQASSPTSLTPNTPTTSATPDLTCNVIYEPPKDTIQTQVSNALCQNVA</sequence>
<feature type="compositionally biased region" description="Basic and acidic residues" evidence="1">
    <location>
        <begin position="74"/>
        <end position="96"/>
    </location>
</feature>